<evidence type="ECO:0008006" key="3">
    <source>
        <dbReference type="Google" id="ProtNLM"/>
    </source>
</evidence>
<evidence type="ECO:0000313" key="1">
    <source>
        <dbReference type="EMBL" id="SUA18726.1"/>
    </source>
</evidence>
<accession>A0A378VPI9</accession>
<reference evidence="1 2" key="1">
    <citation type="submission" date="2018-06" db="EMBL/GenBank/DDBJ databases">
        <authorList>
            <consortium name="Pathogen Informatics"/>
            <person name="Doyle S."/>
        </authorList>
    </citation>
    <scope>NUCLEOTIDE SEQUENCE [LARGE SCALE GENOMIC DNA]</scope>
    <source>
        <strain evidence="1 2">NCTC8554</strain>
    </source>
</reference>
<organism evidence="1 2">
    <name type="scientific">Neisseria meningitidis</name>
    <dbReference type="NCBI Taxonomy" id="487"/>
    <lineage>
        <taxon>Bacteria</taxon>
        <taxon>Pseudomonadati</taxon>
        <taxon>Pseudomonadota</taxon>
        <taxon>Betaproteobacteria</taxon>
        <taxon>Neisseriales</taxon>
        <taxon>Neisseriaceae</taxon>
        <taxon>Neisseria</taxon>
    </lineage>
</organism>
<dbReference type="EMBL" id="UGRP01000001">
    <property type="protein sequence ID" value="SUA18726.1"/>
    <property type="molecule type" value="Genomic_DNA"/>
</dbReference>
<proteinExistence type="predicted"/>
<name>A0A378VPI9_NEIME</name>
<dbReference type="Proteomes" id="UP000254176">
    <property type="component" value="Unassembled WGS sequence"/>
</dbReference>
<evidence type="ECO:0000313" key="2">
    <source>
        <dbReference type="Proteomes" id="UP000254176"/>
    </source>
</evidence>
<dbReference type="AlphaFoldDB" id="A0A378VPI9"/>
<gene>
    <name evidence="1" type="ORF">NCTC8554_00405</name>
</gene>
<dbReference type="RefSeq" id="WP_002256861.1">
    <property type="nucleotide sequence ID" value="NZ_CP020401.2"/>
</dbReference>
<protein>
    <recommendedName>
        <fullName evidence="3">Type I restriction endonuclease subunit M</fullName>
    </recommendedName>
</protein>
<sequence>MEQLDLAALAACDTPSLFDLGRVSMTATVDYWAKEHLPAQLYDNSLYAQILLEAHRHGIWGDIPPEDAKLNQLALKPGEEGRIMSSYKIGDQKIWVITEWDRSLTTLLFPEDY</sequence>